<keyword evidence="3" id="KW-1185">Reference proteome</keyword>
<organism evidence="2 3">
    <name type="scientific">Caulobacter phage CcrBL10</name>
    <dbReference type="NCBI Taxonomy" id="2283269"/>
    <lineage>
        <taxon>Viruses</taxon>
        <taxon>Duplodnaviria</taxon>
        <taxon>Heunggongvirae</taxon>
        <taxon>Uroviricota</taxon>
        <taxon>Caudoviricetes</taxon>
        <taxon>Jeanschmidtviridae</taxon>
        <taxon>Poindextervirus</taxon>
        <taxon>Poindextervirus BL10</taxon>
    </lineage>
</organism>
<name>A0A385E940_9CAUD</name>
<evidence type="ECO:0000256" key="1">
    <source>
        <dbReference type="SAM" id="MobiDB-lite"/>
    </source>
</evidence>
<evidence type="ECO:0000313" key="3">
    <source>
        <dbReference type="Proteomes" id="UP000258997"/>
    </source>
</evidence>
<proteinExistence type="predicted"/>
<reference evidence="2 3" key="1">
    <citation type="submission" date="2018-07" db="EMBL/GenBank/DDBJ databases">
        <title>Giant CbK-like Caulobacter bacteriophages have genetically divergent genomes.</title>
        <authorList>
            <person name="Wilson K.M."/>
            <person name="Ely B."/>
        </authorList>
    </citation>
    <scope>NUCLEOTIDE SEQUENCE [LARGE SCALE GENOMIC DNA]</scope>
</reference>
<evidence type="ECO:0000313" key="2">
    <source>
        <dbReference type="EMBL" id="AXQ68354.1"/>
    </source>
</evidence>
<protein>
    <submittedName>
        <fullName evidence="2">Uncharacterized protein</fullName>
    </submittedName>
</protein>
<sequence>MVATRALTLDINRLRAVKEQVDVYLRDPEPTYLATTVIDQTIDKTISAPSGYKGALNFTSSYHAALGLLEQIAPGARVDVSSREEASGFLKNKKSKLITVRVSGKAKGDGTGFTGASTTASVSAEKAMLSALVNAVVDLTTRQIAAGSDGTLQSNNVAPSKRKDKLISDAKVQSEGGDDLVKERSAASGKSRTPLLPEGFKPEAGARQAGPTTGSLKNPAAARLPRAPR</sequence>
<dbReference type="EMBL" id="MH588544">
    <property type="protein sequence ID" value="AXQ68354.1"/>
    <property type="molecule type" value="Genomic_DNA"/>
</dbReference>
<feature type="region of interest" description="Disordered" evidence="1">
    <location>
        <begin position="149"/>
        <end position="229"/>
    </location>
</feature>
<dbReference type="Proteomes" id="UP000258997">
    <property type="component" value="Segment"/>
</dbReference>
<feature type="compositionally biased region" description="Low complexity" evidence="1">
    <location>
        <begin position="219"/>
        <end position="229"/>
    </location>
</feature>
<accession>A0A385E940</accession>
<gene>
    <name evidence="2" type="ORF">CcrBL10_gp150c</name>
</gene>